<sequence length="58" mass="6435">MALSFIGIIAIGFFVAGLFEVLDYFIIKALLFSSSGALFFIALNYALKNESKKNRPKD</sequence>
<keyword evidence="1" id="KW-0812">Transmembrane</keyword>
<organism evidence="2 3">
    <name type="scientific">Winogradskyella luteola</name>
    <dbReference type="NCBI Taxonomy" id="2828330"/>
    <lineage>
        <taxon>Bacteria</taxon>
        <taxon>Pseudomonadati</taxon>
        <taxon>Bacteroidota</taxon>
        <taxon>Flavobacteriia</taxon>
        <taxon>Flavobacteriales</taxon>
        <taxon>Flavobacteriaceae</taxon>
        <taxon>Winogradskyella</taxon>
    </lineage>
</organism>
<keyword evidence="3" id="KW-1185">Reference proteome</keyword>
<evidence type="ECO:0000313" key="2">
    <source>
        <dbReference type="EMBL" id="MBV7267639.1"/>
    </source>
</evidence>
<dbReference type="Proteomes" id="UP001138894">
    <property type="component" value="Unassembled WGS sequence"/>
</dbReference>
<keyword evidence="1" id="KW-1133">Transmembrane helix</keyword>
<reference evidence="2" key="1">
    <citation type="submission" date="2021-04" db="EMBL/GenBank/DDBJ databases">
        <authorList>
            <person name="Pira H."/>
            <person name="Risdian C."/>
            <person name="Wink J."/>
        </authorList>
    </citation>
    <scope>NUCLEOTIDE SEQUENCE</scope>
    <source>
        <strain evidence="2">WHY3</strain>
    </source>
</reference>
<accession>A0A9X1JNH0</accession>
<evidence type="ECO:0000256" key="1">
    <source>
        <dbReference type="SAM" id="Phobius"/>
    </source>
</evidence>
<name>A0A9X1JNH0_9FLAO</name>
<feature type="transmembrane region" description="Helical" evidence="1">
    <location>
        <begin position="29"/>
        <end position="47"/>
    </location>
</feature>
<gene>
    <name evidence="2" type="ORF">KCG49_00365</name>
</gene>
<evidence type="ECO:0000313" key="3">
    <source>
        <dbReference type="Proteomes" id="UP001138894"/>
    </source>
</evidence>
<comment type="caution">
    <text evidence="2">The sequence shown here is derived from an EMBL/GenBank/DDBJ whole genome shotgun (WGS) entry which is preliminary data.</text>
</comment>
<protein>
    <submittedName>
        <fullName evidence="2">Uncharacterized protein</fullName>
    </submittedName>
</protein>
<dbReference type="AlphaFoldDB" id="A0A9X1JNH0"/>
<dbReference type="RefSeq" id="WP_218544198.1">
    <property type="nucleotide sequence ID" value="NZ_JAGSPD010000001.1"/>
</dbReference>
<proteinExistence type="predicted"/>
<dbReference type="EMBL" id="JAGSPD010000001">
    <property type="protein sequence ID" value="MBV7267639.1"/>
    <property type="molecule type" value="Genomic_DNA"/>
</dbReference>
<keyword evidence="1" id="KW-0472">Membrane</keyword>